<dbReference type="InterPro" id="IPR036388">
    <property type="entry name" value="WH-like_DNA-bd_sf"/>
</dbReference>
<dbReference type="PROSITE" id="PS50995">
    <property type="entry name" value="HTH_MARR_2"/>
    <property type="match status" value="1"/>
</dbReference>
<protein>
    <recommendedName>
        <fullName evidence="4">HTH marR-type domain-containing protein</fullName>
    </recommendedName>
</protein>
<dbReference type="Proteomes" id="UP000288028">
    <property type="component" value="Unassembled WGS sequence"/>
</dbReference>
<dbReference type="GO" id="GO:0003700">
    <property type="term" value="F:DNA-binding transcription factor activity"/>
    <property type="evidence" value="ECO:0007669"/>
    <property type="project" value="InterPro"/>
</dbReference>
<organism evidence="5 6">
    <name type="scientific">Vagococcus carniphilus</name>
    <dbReference type="NCBI Taxonomy" id="218144"/>
    <lineage>
        <taxon>Bacteria</taxon>
        <taxon>Bacillati</taxon>
        <taxon>Bacillota</taxon>
        <taxon>Bacilli</taxon>
        <taxon>Lactobacillales</taxon>
        <taxon>Enterococcaceae</taxon>
        <taxon>Vagococcus</taxon>
    </lineage>
</organism>
<dbReference type="Gene3D" id="1.10.10.10">
    <property type="entry name" value="Winged helix-like DNA-binding domain superfamily/Winged helix DNA-binding domain"/>
    <property type="match status" value="1"/>
</dbReference>
<name>A0A430B8T9_9ENTE</name>
<keyword evidence="6" id="KW-1185">Reference proteome</keyword>
<dbReference type="PANTHER" id="PTHR35790">
    <property type="entry name" value="HTH-TYPE TRANSCRIPTIONAL REGULATOR PCHR"/>
    <property type="match status" value="1"/>
</dbReference>
<dbReference type="GO" id="GO:0003677">
    <property type="term" value="F:DNA binding"/>
    <property type="evidence" value="ECO:0007669"/>
    <property type="project" value="UniProtKB-KW"/>
</dbReference>
<dbReference type="GeneID" id="95579893"/>
<dbReference type="SMART" id="SM00347">
    <property type="entry name" value="HTH_MARR"/>
    <property type="match status" value="1"/>
</dbReference>
<dbReference type="Pfam" id="PF01047">
    <property type="entry name" value="MarR"/>
    <property type="match status" value="1"/>
</dbReference>
<evidence type="ECO:0000256" key="1">
    <source>
        <dbReference type="ARBA" id="ARBA00023015"/>
    </source>
</evidence>
<comment type="caution">
    <text evidence="5">The sequence shown here is derived from an EMBL/GenBank/DDBJ whole genome shotgun (WGS) entry which is preliminary data.</text>
</comment>
<dbReference type="AlphaFoldDB" id="A0A430B8T9"/>
<reference evidence="5 6" key="1">
    <citation type="submission" date="2017-05" db="EMBL/GenBank/DDBJ databases">
        <title>Vagococcus spp. assemblies.</title>
        <authorList>
            <person name="Gulvik C.A."/>
        </authorList>
    </citation>
    <scope>NUCLEOTIDE SEQUENCE [LARGE SCALE GENOMIC DNA]</scope>
    <source>
        <strain evidence="5 6">SS1714</strain>
    </source>
</reference>
<evidence type="ECO:0000313" key="5">
    <source>
        <dbReference type="EMBL" id="RSU16752.1"/>
    </source>
</evidence>
<dbReference type="PANTHER" id="PTHR35790:SF4">
    <property type="entry name" value="HTH-TYPE TRANSCRIPTIONAL REGULATOR PCHR"/>
    <property type="match status" value="1"/>
</dbReference>
<dbReference type="EMBL" id="NGKB01000001">
    <property type="protein sequence ID" value="RSU16752.1"/>
    <property type="molecule type" value="Genomic_DNA"/>
</dbReference>
<dbReference type="RefSeq" id="WP_126790888.1">
    <property type="nucleotide sequence ID" value="NZ_CP060720.1"/>
</dbReference>
<dbReference type="InterPro" id="IPR052067">
    <property type="entry name" value="Metal_resp_HTH_trans_reg"/>
</dbReference>
<evidence type="ECO:0000256" key="2">
    <source>
        <dbReference type="ARBA" id="ARBA00023125"/>
    </source>
</evidence>
<dbReference type="InterPro" id="IPR000835">
    <property type="entry name" value="HTH_MarR-typ"/>
</dbReference>
<evidence type="ECO:0000256" key="3">
    <source>
        <dbReference type="ARBA" id="ARBA00023163"/>
    </source>
</evidence>
<keyword evidence="3" id="KW-0804">Transcription</keyword>
<evidence type="ECO:0000313" key="6">
    <source>
        <dbReference type="Proteomes" id="UP000288028"/>
    </source>
</evidence>
<dbReference type="SUPFAM" id="SSF46785">
    <property type="entry name" value="Winged helix' DNA-binding domain"/>
    <property type="match status" value="1"/>
</dbReference>
<keyword evidence="2" id="KW-0238">DNA-binding</keyword>
<proteinExistence type="predicted"/>
<sequence length="158" mass="18447">MKEIEKEIIQTMQFLRYGEPLEMNQDWLLEQIKSPKLKAVIKKHSILSLNVLYEIGRHKDQNPATIAESLNVTRGGVSRISKRLLNDSLIEVTQKSDNQKEKFYMLTSQGQLVYEAYDKLVQKIYQKNLDIIHQFNAEEQQTIFSYIKKVSELSVQGE</sequence>
<evidence type="ECO:0000259" key="4">
    <source>
        <dbReference type="PROSITE" id="PS50995"/>
    </source>
</evidence>
<dbReference type="InterPro" id="IPR036390">
    <property type="entry name" value="WH_DNA-bd_sf"/>
</dbReference>
<keyword evidence="1" id="KW-0805">Transcription regulation</keyword>
<dbReference type="OrthoDB" id="2329684at2"/>
<gene>
    <name evidence="5" type="ORF">CBF28_00780</name>
</gene>
<feature type="domain" description="HTH marR-type" evidence="4">
    <location>
        <begin position="1"/>
        <end position="152"/>
    </location>
</feature>
<accession>A0A430B8T9</accession>